<evidence type="ECO:0000313" key="2">
    <source>
        <dbReference type="EMBL" id="AFM03531.1"/>
    </source>
</evidence>
<dbReference type="STRING" id="880071.Fleli_1093"/>
<evidence type="ECO:0000256" key="1">
    <source>
        <dbReference type="SAM" id="SignalP"/>
    </source>
</evidence>
<proteinExistence type="predicted"/>
<keyword evidence="1" id="KW-0732">Signal</keyword>
<reference evidence="3" key="1">
    <citation type="submission" date="2012-06" db="EMBL/GenBank/DDBJ databases">
        <title>The complete genome of Flexibacter litoralis DSM 6794.</title>
        <authorList>
            <person name="Lucas S."/>
            <person name="Copeland A."/>
            <person name="Lapidus A."/>
            <person name="Glavina del Rio T."/>
            <person name="Dalin E."/>
            <person name="Tice H."/>
            <person name="Bruce D."/>
            <person name="Goodwin L."/>
            <person name="Pitluck S."/>
            <person name="Peters L."/>
            <person name="Ovchinnikova G."/>
            <person name="Lu M."/>
            <person name="Kyrpides N."/>
            <person name="Mavromatis K."/>
            <person name="Ivanova N."/>
            <person name="Brettin T."/>
            <person name="Detter J.C."/>
            <person name="Han C."/>
            <person name="Larimer F."/>
            <person name="Land M."/>
            <person name="Hauser L."/>
            <person name="Markowitz V."/>
            <person name="Cheng J.-F."/>
            <person name="Hugenholtz P."/>
            <person name="Woyke T."/>
            <person name="Wu D."/>
            <person name="Spring S."/>
            <person name="Lang E."/>
            <person name="Kopitz M."/>
            <person name="Brambilla E."/>
            <person name="Klenk H.-P."/>
            <person name="Eisen J.A."/>
        </authorList>
    </citation>
    <scope>NUCLEOTIDE SEQUENCE [LARGE SCALE GENOMIC DNA]</scope>
    <source>
        <strain evidence="3">ATCC 23117 / DSM 6794 / NBRC 15988 / NCIMB 1366 / Sio-4</strain>
    </source>
</reference>
<protein>
    <submittedName>
        <fullName evidence="2">Uncharacterized protein</fullName>
    </submittedName>
</protein>
<dbReference type="KEGG" id="fli:Fleli_1093"/>
<feature type="chain" id="PRO_5003686126" evidence="1">
    <location>
        <begin position="23"/>
        <end position="84"/>
    </location>
</feature>
<organism evidence="2 3">
    <name type="scientific">Bernardetia litoralis (strain ATCC 23117 / DSM 6794 / NBRC 15988 / NCIMB 1366 / Fx l1 / Sio-4)</name>
    <name type="common">Flexibacter litoralis</name>
    <dbReference type="NCBI Taxonomy" id="880071"/>
    <lineage>
        <taxon>Bacteria</taxon>
        <taxon>Pseudomonadati</taxon>
        <taxon>Bacteroidota</taxon>
        <taxon>Cytophagia</taxon>
        <taxon>Cytophagales</taxon>
        <taxon>Bernardetiaceae</taxon>
        <taxon>Bernardetia</taxon>
    </lineage>
</organism>
<name>I4AHU6_BERLS</name>
<gene>
    <name evidence="2" type="ordered locus">Fleli_1093</name>
</gene>
<dbReference type="EMBL" id="CP003345">
    <property type="protein sequence ID" value="AFM03531.1"/>
    <property type="molecule type" value="Genomic_DNA"/>
</dbReference>
<sequence length="84" mass="9482" precursor="true">MKNLSIAVLLMLTIFIFTSCNENPLTETDLLQQSSSVSNQKKNITDVTNTLNSIVKENMFSEKELDIYGNLHSSGVEHNIFAFR</sequence>
<dbReference type="Proteomes" id="UP000006054">
    <property type="component" value="Chromosome"/>
</dbReference>
<dbReference type="HOGENOM" id="CLU_2522675_0_0_10"/>
<accession>I4AHU6</accession>
<dbReference type="AlphaFoldDB" id="I4AHU6"/>
<keyword evidence="3" id="KW-1185">Reference proteome</keyword>
<feature type="signal peptide" evidence="1">
    <location>
        <begin position="1"/>
        <end position="22"/>
    </location>
</feature>
<dbReference type="PROSITE" id="PS51257">
    <property type="entry name" value="PROKAR_LIPOPROTEIN"/>
    <property type="match status" value="1"/>
</dbReference>
<evidence type="ECO:0000313" key="3">
    <source>
        <dbReference type="Proteomes" id="UP000006054"/>
    </source>
</evidence>